<dbReference type="InterPro" id="IPR023210">
    <property type="entry name" value="NADP_OxRdtase_dom"/>
</dbReference>
<protein>
    <submittedName>
        <fullName evidence="5">Aldo/keto reductase</fullName>
    </submittedName>
</protein>
<dbReference type="RefSeq" id="XP_040634980.1">
    <property type="nucleotide sequence ID" value="XM_040782984.1"/>
</dbReference>
<dbReference type="Pfam" id="PF00248">
    <property type="entry name" value="Aldo_ket_red"/>
    <property type="match status" value="1"/>
</dbReference>
<dbReference type="GeneID" id="63698108"/>
<evidence type="ECO:0000313" key="6">
    <source>
        <dbReference type="Proteomes" id="UP000019804"/>
    </source>
</evidence>
<name>A0A017S528_ASPRC</name>
<evidence type="ECO:0000256" key="3">
    <source>
        <dbReference type="ARBA" id="ARBA00038157"/>
    </source>
</evidence>
<dbReference type="HOGENOM" id="CLU_023205_2_2_1"/>
<comment type="similarity">
    <text evidence="3">Belongs to the aldo/keto reductase family. Aldo/keto reductase 2 subfamily.</text>
</comment>
<dbReference type="Gene3D" id="3.20.20.100">
    <property type="entry name" value="NADP-dependent oxidoreductase domain"/>
    <property type="match status" value="1"/>
</dbReference>
<accession>A0A017S528</accession>
<keyword evidence="6" id="KW-1185">Reference proteome</keyword>
<evidence type="ECO:0000256" key="1">
    <source>
        <dbReference type="ARBA" id="ARBA00022857"/>
    </source>
</evidence>
<evidence type="ECO:0000313" key="5">
    <source>
        <dbReference type="EMBL" id="EYE91290.1"/>
    </source>
</evidence>
<dbReference type="EMBL" id="KK088446">
    <property type="protein sequence ID" value="EYE91290.1"/>
    <property type="molecule type" value="Genomic_DNA"/>
</dbReference>
<keyword evidence="2" id="KW-0560">Oxidoreductase</keyword>
<dbReference type="OrthoDB" id="48988at2759"/>
<gene>
    <name evidence="5" type="ORF">EURHEDRAFT_416540</name>
</gene>
<keyword evidence="1" id="KW-0521">NADP</keyword>
<organism evidence="5 6">
    <name type="scientific">Aspergillus ruber (strain CBS 135680)</name>
    <dbReference type="NCBI Taxonomy" id="1388766"/>
    <lineage>
        <taxon>Eukaryota</taxon>
        <taxon>Fungi</taxon>
        <taxon>Dikarya</taxon>
        <taxon>Ascomycota</taxon>
        <taxon>Pezizomycotina</taxon>
        <taxon>Eurotiomycetes</taxon>
        <taxon>Eurotiomycetidae</taxon>
        <taxon>Eurotiales</taxon>
        <taxon>Aspergillaceae</taxon>
        <taxon>Aspergillus</taxon>
        <taxon>Aspergillus subgen. Aspergillus</taxon>
    </lineage>
</organism>
<dbReference type="AlphaFoldDB" id="A0A017S528"/>
<reference evidence="6" key="1">
    <citation type="journal article" date="2014" name="Nat. Commun.">
        <title>Genomic adaptations of the halophilic Dead Sea filamentous fungus Eurotium rubrum.</title>
        <authorList>
            <person name="Kis-Papo T."/>
            <person name="Weig A.R."/>
            <person name="Riley R."/>
            <person name="Persoh D."/>
            <person name="Salamov A."/>
            <person name="Sun H."/>
            <person name="Lipzen A."/>
            <person name="Wasser S.P."/>
            <person name="Rambold G."/>
            <person name="Grigoriev I.V."/>
            <person name="Nevo E."/>
        </authorList>
    </citation>
    <scope>NUCLEOTIDE SEQUENCE [LARGE SCALE GENOMIC DNA]</scope>
    <source>
        <strain evidence="6">CBS 135680</strain>
    </source>
</reference>
<dbReference type="PANTHER" id="PTHR43364:SF7">
    <property type="entry name" value="NADP-DEPENDENT OXIDOREDUCTASE DOMAIN-CONTAINING PROTEIN-RELATED"/>
    <property type="match status" value="1"/>
</dbReference>
<dbReference type="PANTHER" id="PTHR43364">
    <property type="entry name" value="NADH-SPECIFIC METHYLGLYOXAL REDUCTASE-RELATED"/>
    <property type="match status" value="1"/>
</dbReference>
<dbReference type="InterPro" id="IPR050523">
    <property type="entry name" value="AKR_Detox_Biosynth"/>
</dbReference>
<dbReference type="CDD" id="cd19146">
    <property type="entry name" value="AKR_AKR9A1-2"/>
    <property type="match status" value="1"/>
</dbReference>
<feature type="domain" description="NADP-dependent oxidoreductase" evidence="4">
    <location>
        <begin position="21"/>
        <end position="325"/>
    </location>
</feature>
<proteinExistence type="inferred from homology"/>
<dbReference type="SUPFAM" id="SSF51430">
    <property type="entry name" value="NAD(P)-linked oxidoreductase"/>
    <property type="match status" value="1"/>
</dbReference>
<evidence type="ECO:0000256" key="2">
    <source>
        <dbReference type="ARBA" id="ARBA00023002"/>
    </source>
</evidence>
<dbReference type="InterPro" id="IPR036812">
    <property type="entry name" value="NAD(P)_OxRdtase_dom_sf"/>
</dbReference>
<dbReference type="Proteomes" id="UP000019804">
    <property type="component" value="Unassembled WGS sequence"/>
</dbReference>
<dbReference type="STRING" id="1388766.A0A017S528"/>
<dbReference type="GO" id="GO:0016491">
    <property type="term" value="F:oxidoreductase activity"/>
    <property type="evidence" value="ECO:0007669"/>
    <property type="project" value="UniProtKB-KW"/>
</dbReference>
<sequence length="377" mass="42574">MSQSLSRYRQLAPTASVRVSPLCLGTMTFGTANSERYGECSKESAFDILDYFYSQGGNFIDTANTYREEQSEIWLGEWIASRKNRDEMVIATKYTTGYQNHHKGKIQANYGGNGMKSMRVSVEDSLRKLQTDYIDLFYVHWWDYTVSIPEVMHGLNDLVTSGKVLYLGISDAPAWVVSKANQYARDHGLRQFVVYQGMWNAAMRDFERDIIPMCRDEGMGLCPYGVLNQGRFQTEQGFKEREVKNDGRNFIPLSEHDRNVSRVLEDVSKAKGVELLQVALAYVFQKTPYVFPIVGARKVDHIRGVAPAAGISLSEEEEQKIESAYEFDPGFPHTFLSGTLFSNEPPKGAYGPGDVWLTKALGSFDWVESSNSITSQK</sequence>
<evidence type="ECO:0000259" key="4">
    <source>
        <dbReference type="Pfam" id="PF00248"/>
    </source>
</evidence>